<gene>
    <name evidence="2" type="ORF">BELL_1016g00020</name>
</gene>
<keyword evidence="3" id="KW-1185">Reference proteome</keyword>
<feature type="compositionally biased region" description="Basic and acidic residues" evidence="1">
    <location>
        <begin position="49"/>
        <end position="65"/>
    </location>
</feature>
<feature type="region of interest" description="Disordered" evidence="1">
    <location>
        <begin position="39"/>
        <end position="179"/>
    </location>
</feature>
<dbReference type="EMBL" id="PQXM01001014">
    <property type="protein sequence ID" value="TGO65204.1"/>
    <property type="molecule type" value="Genomic_DNA"/>
</dbReference>
<sequence length="207" mass="22295">MYLNSALSTIQIYKYPPRLPLSVYRLSNNLYIARAISMRSQEDNSTGASKRDRSASRTRESKKPATDSTKTGTPKASPSNPPASNSSQPSDHFITTGNSRIHPTYGTRGLPKPSPGSFPEPKKSPAASSSKSTKTPTTNAATPKPTKPPTVIASSSNSTSGSGSAGRTDPPKKKTPLMCPGLHCRFITFAKEEDLTKHNQDEHPKKR</sequence>
<feature type="compositionally biased region" description="Low complexity" evidence="1">
    <location>
        <begin position="124"/>
        <end position="144"/>
    </location>
</feature>
<evidence type="ECO:0000256" key="1">
    <source>
        <dbReference type="SAM" id="MobiDB-lite"/>
    </source>
</evidence>
<dbReference type="Proteomes" id="UP000297229">
    <property type="component" value="Unassembled WGS sequence"/>
</dbReference>
<feature type="compositionally biased region" description="Low complexity" evidence="1">
    <location>
        <begin position="154"/>
        <end position="166"/>
    </location>
</feature>
<comment type="caution">
    <text evidence="2">The sequence shown here is derived from an EMBL/GenBank/DDBJ whole genome shotgun (WGS) entry which is preliminary data.</text>
</comment>
<accession>A0A4Z1IWU1</accession>
<evidence type="ECO:0000313" key="3">
    <source>
        <dbReference type="Proteomes" id="UP000297229"/>
    </source>
</evidence>
<feature type="compositionally biased region" description="Low complexity" evidence="1">
    <location>
        <begin position="76"/>
        <end position="90"/>
    </location>
</feature>
<evidence type="ECO:0000313" key="2">
    <source>
        <dbReference type="EMBL" id="TGO65204.1"/>
    </source>
</evidence>
<reference evidence="2 3" key="1">
    <citation type="submission" date="2017-12" db="EMBL/GenBank/DDBJ databases">
        <title>Comparative genomics of Botrytis spp.</title>
        <authorList>
            <person name="Valero-Jimenez C.A."/>
            <person name="Tapia P."/>
            <person name="Veloso J."/>
            <person name="Silva-Moreno E."/>
            <person name="Staats M."/>
            <person name="Valdes J.H."/>
            <person name="Van Kan J.A.L."/>
        </authorList>
    </citation>
    <scope>NUCLEOTIDE SEQUENCE [LARGE SCALE GENOMIC DNA]</scope>
    <source>
        <strain evidence="2 3">Be9601</strain>
    </source>
</reference>
<organism evidence="2 3">
    <name type="scientific">Botrytis elliptica</name>
    <dbReference type="NCBI Taxonomy" id="278938"/>
    <lineage>
        <taxon>Eukaryota</taxon>
        <taxon>Fungi</taxon>
        <taxon>Dikarya</taxon>
        <taxon>Ascomycota</taxon>
        <taxon>Pezizomycotina</taxon>
        <taxon>Leotiomycetes</taxon>
        <taxon>Helotiales</taxon>
        <taxon>Sclerotiniaceae</taxon>
        <taxon>Botrytis</taxon>
    </lineage>
</organism>
<name>A0A4Z1IWU1_9HELO</name>
<protein>
    <submittedName>
        <fullName evidence="2">Uncharacterized protein</fullName>
    </submittedName>
</protein>
<dbReference type="AlphaFoldDB" id="A0A4Z1IWU1"/>
<proteinExistence type="predicted"/>